<keyword evidence="3" id="KW-1185">Reference proteome</keyword>
<dbReference type="EMBL" id="JH603164">
    <property type="protein sequence ID" value="EIC23795.1"/>
    <property type="molecule type" value="Genomic_DNA"/>
</dbReference>
<dbReference type="HOGENOM" id="CLU_2169931_0_0_6"/>
<evidence type="ECO:0000256" key="1">
    <source>
        <dbReference type="SAM" id="MobiDB-lite"/>
    </source>
</evidence>
<organism evidence="2 3">
    <name type="scientific">Thiorhodovibrio frisius</name>
    <dbReference type="NCBI Taxonomy" id="631362"/>
    <lineage>
        <taxon>Bacteria</taxon>
        <taxon>Pseudomonadati</taxon>
        <taxon>Pseudomonadota</taxon>
        <taxon>Gammaproteobacteria</taxon>
        <taxon>Chromatiales</taxon>
        <taxon>Chromatiaceae</taxon>
        <taxon>Thiorhodovibrio</taxon>
    </lineage>
</organism>
<feature type="region of interest" description="Disordered" evidence="1">
    <location>
        <begin position="88"/>
        <end position="110"/>
    </location>
</feature>
<evidence type="ECO:0000313" key="2">
    <source>
        <dbReference type="EMBL" id="EIC23795.1"/>
    </source>
</evidence>
<sequence length="110" mass="12262">MKAQDLENVWKAEGITPTQRNLLLAIQMHCDAKTRVVDVSLSMLEDMTLLNQSVIAKALSQLEGRYLARLPSRSKKRLICRMIEQRSTPDAKPVDARAPRGFGQSSLPSA</sequence>
<name>H8YW04_9GAMM</name>
<gene>
    <name evidence="2" type="ORF">Thi970DRAFT_00307</name>
</gene>
<evidence type="ECO:0008006" key="4">
    <source>
        <dbReference type="Google" id="ProtNLM"/>
    </source>
</evidence>
<reference evidence="2 3" key="2">
    <citation type="submission" date="2011-11" db="EMBL/GenBank/DDBJ databases">
        <authorList>
            <consortium name="US DOE Joint Genome Institute"/>
            <person name="Lucas S."/>
            <person name="Han J."/>
            <person name="Lapidus A."/>
            <person name="Cheng J.-F."/>
            <person name="Goodwin L."/>
            <person name="Pitluck S."/>
            <person name="Peters L."/>
            <person name="Ovchinnikova G."/>
            <person name="Zhang X."/>
            <person name="Detter J.C."/>
            <person name="Han C."/>
            <person name="Tapia R."/>
            <person name="Land M."/>
            <person name="Hauser L."/>
            <person name="Kyrpides N."/>
            <person name="Ivanova N."/>
            <person name="Pagani I."/>
            <person name="Vogl K."/>
            <person name="Liu Z."/>
            <person name="Overmann J."/>
            <person name="Frigaard N.-U."/>
            <person name="Bryant D."/>
            <person name="Woyke T."/>
        </authorList>
    </citation>
    <scope>NUCLEOTIDE SEQUENCE [LARGE SCALE GENOMIC DNA]</scope>
    <source>
        <strain evidence="2 3">970</strain>
    </source>
</reference>
<dbReference type="AlphaFoldDB" id="H8YW04"/>
<protein>
    <recommendedName>
        <fullName evidence="4">Transcriptional regulator</fullName>
    </recommendedName>
</protein>
<feature type="compositionally biased region" description="Basic and acidic residues" evidence="1">
    <location>
        <begin position="88"/>
        <end position="98"/>
    </location>
</feature>
<dbReference type="Proteomes" id="UP000002964">
    <property type="component" value="Unassembled WGS sequence"/>
</dbReference>
<evidence type="ECO:0000313" key="3">
    <source>
        <dbReference type="Proteomes" id="UP000002964"/>
    </source>
</evidence>
<dbReference type="STRING" id="631362.Thi970DRAFT_00307"/>
<accession>H8YW04</accession>
<proteinExistence type="predicted"/>
<reference evidence="3" key="1">
    <citation type="submission" date="2011-06" db="EMBL/GenBank/DDBJ databases">
        <authorList>
            <consortium name="US DOE Joint Genome Institute (JGI-PGF)"/>
            <person name="Lucas S."/>
            <person name="Han J."/>
            <person name="Lapidus A."/>
            <person name="Cheng J.-F."/>
            <person name="Goodwin L."/>
            <person name="Pitluck S."/>
            <person name="Peters L."/>
            <person name="Land M.L."/>
            <person name="Hauser L."/>
            <person name="Vogl K."/>
            <person name="Liu Z."/>
            <person name="Overmann J."/>
            <person name="Frigaard N.-U."/>
            <person name="Bryant D.A."/>
            <person name="Woyke T.J."/>
        </authorList>
    </citation>
    <scope>NUCLEOTIDE SEQUENCE [LARGE SCALE GENOMIC DNA]</scope>
    <source>
        <strain evidence="3">970</strain>
    </source>
</reference>